<reference evidence="2 3" key="1">
    <citation type="submission" date="2019-03" db="EMBL/GenBank/DDBJ databases">
        <title>Genomic Encyclopedia of Type Strains, Phase IV (KMG-IV): sequencing the most valuable type-strain genomes for metagenomic binning, comparative biology and taxonomic classification.</title>
        <authorList>
            <person name="Goeker M."/>
        </authorList>
    </citation>
    <scope>NUCLEOTIDE SEQUENCE [LARGE SCALE GENOMIC DNA]</scope>
    <source>
        <strain evidence="2 3">DSM 13587</strain>
    </source>
</reference>
<evidence type="ECO:0000256" key="1">
    <source>
        <dbReference type="SAM" id="MobiDB-lite"/>
    </source>
</evidence>
<comment type="caution">
    <text evidence="2">The sequence shown here is derived from an EMBL/GenBank/DDBJ whole genome shotgun (WGS) entry which is preliminary data.</text>
</comment>
<sequence length="157" mass="17746">MPDTTKNVVLFEICHQIPGRMRLRVPILLKEPALALRLEEALGRLDGVQTVRCNPACASLTFHHRVSQVPGTDDLTRLLQPLIAPTRHRPQMTRRAPLSRAPERHPVTVKSPRTGSGCLLCQMKLSAARWILADIWRCWQHNLTQRMRNLLVTAGIA</sequence>
<evidence type="ECO:0000313" key="2">
    <source>
        <dbReference type="EMBL" id="TCT19502.1"/>
    </source>
</evidence>
<gene>
    <name evidence="2" type="ORF">EDC35_108109</name>
</gene>
<dbReference type="EMBL" id="SMAO01000008">
    <property type="protein sequence ID" value="TCT19502.1"/>
    <property type="molecule type" value="Genomic_DNA"/>
</dbReference>
<evidence type="ECO:0000313" key="3">
    <source>
        <dbReference type="Proteomes" id="UP000295717"/>
    </source>
</evidence>
<accession>A0A4V2V119</accession>
<keyword evidence="3" id="KW-1185">Reference proteome</keyword>
<dbReference type="Proteomes" id="UP000295717">
    <property type="component" value="Unassembled WGS sequence"/>
</dbReference>
<protein>
    <recommendedName>
        <fullName evidence="4">Heavy-metal-associated domain-containing protein</fullName>
    </recommendedName>
</protein>
<dbReference type="AlphaFoldDB" id="A0A4V2V119"/>
<organism evidence="2 3">
    <name type="scientific">Thiobaca trueperi</name>
    <dbReference type="NCBI Taxonomy" id="127458"/>
    <lineage>
        <taxon>Bacteria</taxon>
        <taxon>Pseudomonadati</taxon>
        <taxon>Pseudomonadota</taxon>
        <taxon>Gammaproteobacteria</taxon>
        <taxon>Chromatiales</taxon>
        <taxon>Chromatiaceae</taxon>
        <taxon>Thiobaca</taxon>
    </lineage>
</organism>
<evidence type="ECO:0008006" key="4">
    <source>
        <dbReference type="Google" id="ProtNLM"/>
    </source>
</evidence>
<name>A0A4V2V119_9GAMM</name>
<proteinExistence type="predicted"/>
<feature type="region of interest" description="Disordered" evidence="1">
    <location>
        <begin position="91"/>
        <end position="110"/>
    </location>
</feature>
<dbReference type="Pfam" id="PF19991">
    <property type="entry name" value="HMA_2"/>
    <property type="match status" value="1"/>
</dbReference>